<comment type="subunit">
    <text evidence="2">Heterodimer of a large and a small subunit.</text>
</comment>
<reference evidence="4 5" key="1">
    <citation type="submission" date="2017-04" db="EMBL/GenBank/DDBJ databases">
        <authorList>
            <person name="Afonso C.L."/>
            <person name="Miller P.J."/>
            <person name="Scott M.A."/>
            <person name="Spackman E."/>
            <person name="Goraichik I."/>
            <person name="Dimitrov K.M."/>
            <person name="Suarez D.L."/>
            <person name="Swayne D.E."/>
        </authorList>
    </citation>
    <scope>NUCLEOTIDE SEQUENCE [LARGE SCALE GENOMIC DNA]</scope>
    <source>
        <strain evidence="4 5">DSM 3385</strain>
    </source>
</reference>
<proteinExistence type="predicted"/>
<dbReference type="PROSITE" id="PS51318">
    <property type="entry name" value="TAT"/>
    <property type="match status" value="1"/>
</dbReference>
<evidence type="ECO:0000313" key="4">
    <source>
        <dbReference type="EMBL" id="SMC80913.1"/>
    </source>
</evidence>
<evidence type="ECO:0000313" key="5">
    <source>
        <dbReference type="Proteomes" id="UP000192418"/>
    </source>
</evidence>
<dbReference type="GO" id="GO:0051536">
    <property type="term" value="F:iron-sulfur cluster binding"/>
    <property type="evidence" value="ECO:0007669"/>
    <property type="project" value="UniProtKB-KW"/>
</dbReference>
<dbReference type="InterPro" id="IPR019546">
    <property type="entry name" value="TAT_signal_bac_arc"/>
</dbReference>
<accession>A0A1W2C6Y6</accession>
<dbReference type="InterPro" id="IPR006311">
    <property type="entry name" value="TAT_signal"/>
</dbReference>
<keyword evidence="3" id="KW-0411">Iron-sulfur</keyword>
<keyword evidence="3" id="KW-0479">Metal-binding</keyword>
<dbReference type="RefSeq" id="WP_084069400.1">
    <property type="nucleotide sequence ID" value="NZ_FWXY01000011.1"/>
</dbReference>
<evidence type="ECO:0000256" key="2">
    <source>
        <dbReference type="ARBA" id="ARBA00011771"/>
    </source>
</evidence>
<dbReference type="STRING" id="1121400.SAMN02746065_1114"/>
<comment type="subcellular location">
    <subcellularLocation>
        <location evidence="1">Cell envelope</location>
    </subcellularLocation>
</comment>
<gene>
    <name evidence="4" type="ORF">SAMN02746065_1114</name>
</gene>
<protein>
    <submittedName>
        <fullName evidence="4">Tat (Twin-arginine translocation) pathway signal sequence</fullName>
    </submittedName>
</protein>
<name>A0A1W2C6Y6_9BACT</name>
<dbReference type="AlphaFoldDB" id="A0A1W2C6Y6"/>
<organism evidence="4 5">
    <name type="scientific">Desulfocicer vacuolatum DSM 3385</name>
    <dbReference type="NCBI Taxonomy" id="1121400"/>
    <lineage>
        <taxon>Bacteria</taxon>
        <taxon>Pseudomonadati</taxon>
        <taxon>Thermodesulfobacteriota</taxon>
        <taxon>Desulfobacteria</taxon>
        <taxon>Desulfobacterales</taxon>
        <taxon>Desulfobacteraceae</taxon>
        <taxon>Desulfocicer</taxon>
    </lineage>
</organism>
<dbReference type="GO" id="GO:0030313">
    <property type="term" value="C:cell envelope"/>
    <property type="evidence" value="ECO:0007669"/>
    <property type="project" value="UniProtKB-SubCell"/>
</dbReference>
<dbReference type="EMBL" id="FWXY01000011">
    <property type="protein sequence ID" value="SMC80913.1"/>
    <property type="molecule type" value="Genomic_DNA"/>
</dbReference>
<evidence type="ECO:0000256" key="1">
    <source>
        <dbReference type="ARBA" id="ARBA00004196"/>
    </source>
</evidence>
<dbReference type="Proteomes" id="UP000192418">
    <property type="component" value="Unassembled WGS sequence"/>
</dbReference>
<keyword evidence="3" id="KW-0408">Iron</keyword>
<keyword evidence="5" id="KW-1185">Reference proteome</keyword>
<evidence type="ECO:0000256" key="3">
    <source>
        <dbReference type="ARBA" id="ARBA00023014"/>
    </source>
</evidence>
<dbReference type="NCBIfam" id="TIGR01409">
    <property type="entry name" value="TAT_signal_seq"/>
    <property type="match status" value="1"/>
</dbReference>
<sequence length="117" mass="12708">MSQKKDRRNFIKKTAVVAMGGVAGGVGFSIESLAQTKIRRINRQATIVMPNGKLRTRAELMKQLGLNPQTPPDAWLAICGGGCGSNASALDLNTRQKLIKRGFKFQGKELISAPRVK</sequence>